<reference evidence="3 4" key="1">
    <citation type="submission" date="2016-11" db="EMBL/GenBank/DDBJ databases">
        <authorList>
            <person name="Jaros S."/>
            <person name="Januszkiewicz K."/>
            <person name="Wedrychowicz H."/>
        </authorList>
    </citation>
    <scope>NUCLEOTIDE SEQUENCE [LARGE SCALE GENOMIC DNA]</scope>
    <source>
        <strain evidence="3 4">DSM 19022</strain>
    </source>
</reference>
<evidence type="ECO:0000259" key="1">
    <source>
        <dbReference type="Pfam" id="PF22205"/>
    </source>
</evidence>
<feature type="domain" description="Csm6 6H" evidence="1">
    <location>
        <begin position="192"/>
        <end position="286"/>
    </location>
</feature>
<name>A0A1M6GC66_9FIRM</name>
<dbReference type="InterPro" id="IPR011335">
    <property type="entry name" value="Restrct_endonuc-II-like"/>
</dbReference>
<dbReference type="STRING" id="1122184.SAMN02745176_02301"/>
<dbReference type="SUPFAM" id="SSF52980">
    <property type="entry name" value="Restriction endonuclease-like"/>
    <property type="match status" value="1"/>
</dbReference>
<dbReference type="EMBL" id="FQZS01000015">
    <property type="protein sequence ID" value="SHJ07519.1"/>
    <property type="molecule type" value="Genomic_DNA"/>
</dbReference>
<protein>
    <submittedName>
        <fullName evidence="3">CRISPR-associated protein, TIGR02710 family</fullName>
    </submittedName>
</protein>
<proteinExistence type="predicted"/>
<dbReference type="Pfam" id="PF09670">
    <property type="entry name" value="Cas_Cas02710"/>
    <property type="match status" value="1"/>
</dbReference>
<dbReference type="InterPro" id="IPR014082">
    <property type="entry name" value="CRISPR-assoc_prot_Cas02710"/>
</dbReference>
<dbReference type="RefSeq" id="WP_073026347.1">
    <property type="nucleotide sequence ID" value="NZ_FQZS01000015.1"/>
</dbReference>
<evidence type="ECO:0000313" key="3">
    <source>
        <dbReference type="EMBL" id="SHJ07519.1"/>
    </source>
</evidence>
<evidence type="ECO:0000313" key="4">
    <source>
        <dbReference type="Proteomes" id="UP000184442"/>
    </source>
</evidence>
<feature type="domain" description="Card1 CARF" evidence="2">
    <location>
        <begin position="76"/>
        <end position="152"/>
    </location>
</feature>
<organism evidence="3 4">
    <name type="scientific">Lutispora thermophila DSM 19022</name>
    <dbReference type="NCBI Taxonomy" id="1122184"/>
    <lineage>
        <taxon>Bacteria</taxon>
        <taxon>Bacillati</taxon>
        <taxon>Bacillota</taxon>
        <taxon>Clostridia</taxon>
        <taxon>Lutisporales</taxon>
        <taxon>Lutisporaceae</taxon>
        <taxon>Lutispora</taxon>
    </lineage>
</organism>
<dbReference type="InterPro" id="IPR054008">
    <property type="entry name" value="Csm6_6H"/>
</dbReference>
<dbReference type="NCBIfam" id="TIGR02710">
    <property type="entry name" value="TIGR02710 family CRISPR-associated CARF protein"/>
    <property type="match status" value="1"/>
</dbReference>
<dbReference type="Pfam" id="PF22205">
    <property type="entry name" value="Csm6_6H"/>
    <property type="match status" value="1"/>
</dbReference>
<dbReference type="Proteomes" id="UP000184442">
    <property type="component" value="Unassembled WGS sequence"/>
</dbReference>
<keyword evidence="4" id="KW-1185">Reference proteome</keyword>
<dbReference type="Gene3D" id="3.40.50.10770">
    <property type="entry name" value="Hypothetical protein VC1899 like domain (Restriction endonuclease-like)"/>
    <property type="match status" value="1"/>
</dbReference>
<evidence type="ECO:0000259" key="2">
    <source>
        <dbReference type="Pfam" id="PF23400"/>
    </source>
</evidence>
<accession>A0A1M6GC66</accession>
<gene>
    <name evidence="3" type="ORF">SAMN02745176_02301</name>
</gene>
<dbReference type="Pfam" id="PF23400">
    <property type="entry name" value="CARF_Card1"/>
    <property type="match status" value="1"/>
</dbReference>
<sequence length="486" mass="56620">MSNIMTQIQEKAQYWKSMDRSDEEKRMEAEKYYKENIMPLLVTMFKESDAQDCEHLILTLGTSYEPVVFSILGLKPKNVLILYTPESKDKLDDVIYFTNLKPSQYEAEEVDSTNILILYEKIKNYYEKHKKPQNIYVDFTGGTKAMSVGCGMAAALIGAKVVYIASNYLNQFRKPEPGTERICFIDNPYEVFGDLKRKESIDLFNKMDYKTAYDLFSELYDTVPGTKEYEALKYLSLAYDQWDSLNISQALESLIKCKSSAEKECIINNNHSLAKHLKILEKQVECLKVLNDVDLKNTNENKGLLFDNIEYIIFMLYQNALRREQQGKYEMASLLLYRILEMMSQSRLWERGIDTEKITEEQYSALGMNPEDLLQKVNYIKRKIGEKQLEALPSEISLLMGYIILGIIRDSLIETENENKLIGKIKEIKGKVISRNNGIFAHGFQFQEKEGYEKFKETVVEYMKKYCETKSISFDEISKELEFIRL</sequence>
<dbReference type="AlphaFoldDB" id="A0A1M6GC66"/>
<dbReference type="CDD" id="cd09747">
    <property type="entry name" value="Csx1_III-U"/>
    <property type="match status" value="1"/>
</dbReference>
<dbReference type="InterPro" id="IPR056339">
    <property type="entry name" value="CARF_Card1"/>
</dbReference>